<dbReference type="InterPro" id="IPR002797">
    <property type="entry name" value="Polysacc_synth"/>
</dbReference>
<comment type="caution">
    <text evidence="7">The sequence shown here is derived from an EMBL/GenBank/DDBJ whole genome shotgun (WGS) entry which is preliminary data.</text>
</comment>
<reference evidence="7 8" key="1">
    <citation type="submission" date="2021-12" db="EMBL/GenBank/DDBJ databases">
        <title>Antimicrobial susceptibility of Lactobacillus delbrueckii subsp. lactis obtained from milk products and other habitats.</title>
        <authorList>
            <person name="Shani N."/>
        </authorList>
    </citation>
    <scope>NUCLEOTIDE SEQUENCE [LARGE SCALE GENOMIC DNA]</scope>
    <source>
        <strain evidence="7 8">FAM 21755</strain>
    </source>
</reference>
<feature type="transmembrane region" description="Helical" evidence="6">
    <location>
        <begin position="41"/>
        <end position="62"/>
    </location>
</feature>
<dbReference type="Pfam" id="PF01943">
    <property type="entry name" value="Polysacc_synt"/>
    <property type="match status" value="1"/>
</dbReference>
<evidence type="ECO:0000256" key="2">
    <source>
        <dbReference type="ARBA" id="ARBA00022475"/>
    </source>
</evidence>
<evidence type="ECO:0000256" key="1">
    <source>
        <dbReference type="ARBA" id="ARBA00004651"/>
    </source>
</evidence>
<evidence type="ECO:0000256" key="3">
    <source>
        <dbReference type="ARBA" id="ARBA00022692"/>
    </source>
</evidence>
<feature type="transmembrane region" description="Helical" evidence="6">
    <location>
        <begin position="83"/>
        <end position="105"/>
    </location>
</feature>
<feature type="transmembrane region" description="Helical" evidence="6">
    <location>
        <begin position="411"/>
        <end position="431"/>
    </location>
</feature>
<gene>
    <name evidence="7" type="ORF">LOB85_07450</name>
</gene>
<dbReference type="CDD" id="cd13128">
    <property type="entry name" value="MATE_Wzx_like"/>
    <property type="match status" value="1"/>
</dbReference>
<keyword evidence="3 6" id="KW-0812">Transmembrane</keyword>
<feature type="transmembrane region" description="Helical" evidence="6">
    <location>
        <begin position="324"/>
        <end position="345"/>
    </location>
</feature>
<feature type="transmembrane region" description="Helical" evidence="6">
    <location>
        <begin position="357"/>
        <end position="375"/>
    </location>
</feature>
<dbReference type="RefSeq" id="WP_231524718.1">
    <property type="nucleotide sequence ID" value="NZ_JAJNUY010000035.1"/>
</dbReference>
<evidence type="ECO:0000313" key="7">
    <source>
        <dbReference type="EMBL" id="MCD5563937.1"/>
    </source>
</evidence>
<name>A0ABD4SKP2_LACDL</name>
<dbReference type="Proteomes" id="UP001200334">
    <property type="component" value="Unassembled WGS sequence"/>
</dbReference>
<keyword evidence="2" id="KW-1003">Cell membrane</keyword>
<feature type="transmembrane region" description="Helical" evidence="6">
    <location>
        <begin position="437"/>
        <end position="458"/>
    </location>
</feature>
<protein>
    <submittedName>
        <fullName evidence="7">Flippase</fullName>
    </submittedName>
</protein>
<accession>A0ABD4SKP2</accession>
<organism evidence="7 8">
    <name type="scientific">Lactobacillus delbrueckii subsp. lactis</name>
    <dbReference type="NCBI Taxonomy" id="29397"/>
    <lineage>
        <taxon>Bacteria</taxon>
        <taxon>Bacillati</taxon>
        <taxon>Bacillota</taxon>
        <taxon>Bacilli</taxon>
        <taxon>Lactobacillales</taxon>
        <taxon>Lactobacillaceae</taxon>
        <taxon>Lactobacillus</taxon>
    </lineage>
</organism>
<dbReference type="PANTHER" id="PTHR30250">
    <property type="entry name" value="PST FAMILY PREDICTED COLANIC ACID TRANSPORTER"/>
    <property type="match status" value="1"/>
</dbReference>
<feature type="transmembrane region" description="Helical" evidence="6">
    <location>
        <begin position="164"/>
        <end position="183"/>
    </location>
</feature>
<feature type="transmembrane region" description="Helical" evidence="6">
    <location>
        <begin position="204"/>
        <end position="222"/>
    </location>
</feature>
<dbReference type="AlphaFoldDB" id="A0ABD4SKP2"/>
<comment type="subcellular location">
    <subcellularLocation>
        <location evidence="1">Cell membrane</location>
        <topology evidence="1">Multi-pass membrane protein</topology>
    </subcellularLocation>
</comment>
<feature type="transmembrane region" description="Helical" evidence="6">
    <location>
        <begin position="292"/>
        <end position="312"/>
    </location>
</feature>
<feature type="transmembrane region" description="Helical" evidence="6">
    <location>
        <begin position="140"/>
        <end position="158"/>
    </location>
</feature>
<evidence type="ECO:0000313" key="8">
    <source>
        <dbReference type="Proteomes" id="UP001200334"/>
    </source>
</evidence>
<sequence>MRVVKNYLYNVGYQVLAIIVPLITSYYVSRVLSPEGVGANAFTNSIIQYFMLLANIGIGYYGNREIAYVRDNKQKMAATFWEIQIVKTVMTVVAYLSFVVFMAFYSGNKTYMWAQSINLLAVAFDISWLYQGLEDFKRTVLRNTFVKITSMIAIFIFIKSPKDVALYIIVLALSTLLGNLTLWPHAVNNYGHVDRGTKLNPWRHFVPTVTMFVPQIATQLYVQLNRTMLGLMVDQKASGFYQYSDNLVKLILAFVTATGTVMLPHVANAFAQHDMEKVHKMLYKSFDFVSALAYPMMFGIAGVSMTLAPLYYSSKYAPVGPAMLIESIIILMIGWSNVIGTQYLLPVNRVKDFTTSVTVGAVVNIIMNFPLIHLWGLNGAMWSTVLSEISVTAYQLFVVRKSLDIRKMFAGSWKYLLSGIVMFVPVFWLNTHMKASWLWMLVEVVVGIVVYSVMIILLKPPVVYQAREMYANKVKNNKE</sequence>
<keyword evidence="4 6" id="KW-1133">Transmembrane helix</keyword>
<proteinExistence type="predicted"/>
<evidence type="ECO:0000256" key="6">
    <source>
        <dbReference type="SAM" id="Phobius"/>
    </source>
</evidence>
<evidence type="ECO:0000256" key="4">
    <source>
        <dbReference type="ARBA" id="ARBA00022989"/>
    </source>
</evidence>
<keyword evidence="5 6" id="KW-0472">Membrane</keyword>
<feature type="transmembrane region" description="Helical" evidence="6">
    <location>
        <begin position="250"/>
        <end position="271"/>
    </location>
</feature>
<feature type="transmembrane region" description="Helical" evidence="6">
    <location>
        <begin position="7"/>
        <end position="29"/>
    </location>
</feature>
<evidence type="ECO:0000256" key="5">
    <source>
        <dbReference type="ARBA" id="ARBA00023136"/>
    </source>
</evidence>
<dbReference type="GO" id="GO:0005886">
    <property type="term" value="C:plasma membrane"/>
    <property type="evidence" value="ECO:0007669"/>
    <property type="project" value="UniProtKB-SubCell"/>
</dbReference>
<dbReference type="InterPro" id="IPR050833">
    <property type="entry name" value="Poly_Biosynth_Transport"/>
</dbReference>
<dbReference type="PANTHER" id="PTHR30250:SF11">
    <property type="entry name" value="O-ANTIGEN TRANSPORTER-RELATED"/>
    <property type="match status" value="1"/>
</dbReference>
<dbReference type="EMBL" id="JAJNUY010000035">
    <property type="protein sequence ID" value="MCD5563937.1"/>
    <property type="molecule type" value="Genomic_DNA"/>
</dbReference>